<accession>A0A9P6D629</accession>
<feature type="transmembrane region" description="Helical" evidence="1">
    <location>
        <begin position="446"/>
        <end position="475"/>
    </location>
</feature>
<sequence length="497" mass="56076">MLIILLLFASLRTLQGSSISSPLPNGLPFSTLDFRDTQLEHLGQRSVNDIVISCFATIFACTWSAIHPNIPAPTDCWWTRFKRQVTTMVCALLAPEVVTAWALRQRLAAKEIMEEYNETVLKDSIDIANIKGRPPGSHLNTLLGLFKDAPLLPSSQQGPRWTLAHGFFIQMGGFMLSEGGRPIHTLNWKWKAGKDVQLLHNIQNEIIDPPRLTEEDIQDRSKGDAIAKTFILLQTTWFIVQCIARWLQHLPVTELEVVTLGFALLNGITYALWWHKPQNVGRPVFLELKTQKSPLTIAESDPIPTEIHPSKGSWLRQRMRRALDEQPLWALPIMIPFTSLVALLRPLFKLIEIADIPNVDSSHLRVPMFYTACESELEDTSQWAMMVIGVLFGSVHLIPSWFLDFSSPLEMWLWRSAAIDITAGPLLVVVGLLAHATICIKEWHRIIAISLAAPILICIVLYPLSRIILLFLSLISLRSLPAEALQTVEWTTFIPHL</sequence>
<keyword evidence="1" id="KW-1133">Transmembrane helix</keyword>
<dbReference type="EMBL" id="MU155145">
    <property type="protein sequence ID" value="KAF9484238.1"/>
    <property type="molecule type" value="Genomic_DNA"/>
</dbReference>
<protein>
    <submittedName>
        <fullName evidence="3">Uncharacterized protein</fullName>
    </submittedName>
</protein>
<organism evidence="3 4">
    <name type="scientific">Pholiota conissans</name>
    <dbReference type="NCBI Taxonomy" id="109636"/>
    <lineage>
        <taxon>Eukaryota</taxon>
        <taxon>Fungi</taxon>
        <taxon>Dikarya</taxon>
        <taxon>Basidiomycota</taxon>
        <taxon>Agaricomycotina</taxon>
        <taxon>Agaricomycetes</taxon>
        <taxon>Agaricomycetidae</taxon>
        <taxon>Agaricales</taxon>
        <taxon>Agaricineae</taxon>
        <taxon>Strophariaceae</taxon>
        <taxon>Pholiota</taxon>
    </lineage>
</organism>
<keyword evidence="2" id="KW-0732">Signal</keyword>
<feature type="transmembrane region" description="Helical" evidence="1">
    <location>
        <begin position="414"/>
        <end position="434"/>
    </location>
</feature>
<keyword evidence="4" id="KW-1185">Reference proteome</keyword>
<dbReference type="PANTHER" id="PTHR35043">
    <property type="entry name" value="TRANSCRIPTION FACTOR DOMAIN-CONTAINING PROTEIN"/>
    <property type="match status" value="1"/>
</dbReference>
<evidence type="ECO:0000313" key="4">
    <source>
        <dbReference type="Proteomes" id="UP000807469"/>
    </source>
</evidence>
<proteinExistence type="predicted"/>
<evidence type="ECO:0000313" key="3">
    <source>
        <dbReference type="EMBL" id="KAF9484238.1"/>
    </source>
</evidence>
<dbReference type="Proteomes" id="UP000807469">
    <property type="component" value="Unassembled WGS sequence"/>
</dbReference>
<name>A0A9P6D629_9AGAR</name>
<dbReference type="AlphaFoldDB" id="A0A9P6D629"/>
<evidence type="ECO:0000256" key="2">
    <source>
        <dbReference type="SAM" id="SignalP"/>
    </source>
</evidence>
<feature type="chain" id="PRO_5040339194" evidence="2">
    <location>
        <begin position="17"/>
        <end position="497"/>
    </location>
</feature>
<keyword evidence="1" id="KW-0812">Transmembrane</keyword>
<gene>
    <name evidence="3" type="ORF">BDN70DRAFT_850025</name>
</gene>
<reference evidence="3" key="1">
    <citation type="submission" date="2020-11" db="EMBL/GenBank/DDBJ databases">
        <authorList>
            <consortium name="DOE Joint Genome Institute"/>
            <person name="Ahrendt S."/>
            <person name="Riley R."/>
            <person name="Andreopoulos W."/>
            <person name="Labutti K."/>
            <person name="Pangilinan J."/>
            <person name="Ruiz-Duenas F.J."/>
            <person name="Barrasa J.M."/>
            <person name="Sanchez-Garcia M."/>
            <person name="Camarero S."/>
            <person name="Miyauchi S."/>
            <person name="Serrano A."/>
            <person name="Linde D."/>
            <person name="Babiker R."/>
            <person name="Drula E."/>
            <person name="Ayuso-Fernandez I."/>
            <person name="Pacheco R."/>
            <person name="Padilla G."/>
            <person name="Ferreira P."/>
            <person name="Barriuso J."/>
            <person name="Kellner H."/>
            <person name="Castanera R."/>
            <person name="Alfaro M."/>
            <person name="Ramirez L."/>
            <person name="Pisabarro A.G."/>
            <person name="Kuo A."/>
            <person name="Tritt A."/>
            <person name="Lipzen A."/>
            <person name="He G."/>
            <person name="Yan M."/>
            <person name="Ng V."/>
            <person name="Cullen D."/>
            <person name="Martin F."/>
            <person name="Rosso M.-N."/>
            <person name="Henrissat B."/>
            <person name="Hibbett D."/>
            <person name="Martinez A.T."/>
            <person name="Grigoriev I.V."/>
        </authorList>
    </citation>
    <scope>NUCLEOTIDE SEQUENCE</scope>
    <source>
        <strain evidence="3">CIRM-BRFM 674</strain>
    </source>
</reference>
<feature type="transmembrane region" description="Helical" evidence="1">
    <location>
        <begin position="383"/>
        <end position="402"/>
    </location>
</feature>
<evidence type="ECO:0000256" key="1">
    <source>
        <dbReference type="SAM" id="Phobius"/>
    </source>
</evidence>
<dbReference type="PANTHER" id="PTHR35043:SF7">
    <property type="entry name" value="TRANSCRIPTION FACTOR DOMAIN-CONTAINING PROTEIN"/>
    <property type="match status" value="1"/>
</dbReference>
<keyword evidence="1" id="KW-0472">Membrane</keyword>
<comment type="caution">
    <text evidence="3">The sequence shown here is derived from an EMBL/GenBank/DDBJ whole genome shotgun (WGS) entry which is preliminary data.</text>
</comment>
<feature type="transmembrane region" description="Helical" evidence="1">
    <location>
        <begin position="328"/>
        <end position="348"/>
    </location>
</feature>
<dbReference type="OrthoDB" id="9451547at2759"/>
<feature type="signal peptide" evidence="2">
    <location>
        <begin position="1"/>
        <end position="16"/>
    </location>
</feature>